<proteinExistence type="predicted"/>
<sequence length="36" mass="4106">MQESKSTTVHYSKGFKSIYQVAHTNHQNLPLTETQA</sequence>
<evidence type="ECO:0000313" key="2">
    <source>
        <dbReference type="Proteomes" id="UP000242770"/>
    </source>
</evidence>
<name>A0A0F7S9R8_9BASI</name>
<gene>
    <name evidence="1" type="primary">SSCI83720.1</name>
</gene>
<dbReference type="AlphaFoldDB" id="A0A0F7S9R8"/>
<organism evidence="1 2">
    <name type="scientific">Sporisorium scitamineum</name>
    <dbReference type="NCBI Taxonomy" id="49012"/>
    <lineage>
        <taxon>Eukaryota</taxon>
        <taxon>Fungi</taxon>
        <taxon>Dikarya</taxon>
        <taxon>Basidiomycota</taxon>
        <taxon>Ustilaginomycotina</taxon>
        <taxon>Ustilaginomycetes</taxon>
        <taxon>Ustilaginales</taxon>
        <taxon>Ustilaginaceae</taxon>
        <taxon>Sporisorium</taxon>
    </lineage>
</organism>
<dbReference type="EMBL" id="CCFA01005080">
    <property type="protein sequence ID" value="CDW99747.1"/>
    <property type="molecule type" value="Genomic_DNA"/>
</dbReference>
<accession>A0A0F7S9R8</accession>
<dbReference type="Proteomes" id="UP000242770">
    <property type="component" value="Unassembled WGS sequence"/>
</dbReference>
<keyword evidence="2" id="KW-1185">Reference proteome</keyword>
<protein>
    <submittedName>
        <fullName evidence="1">Uncharacterized protein</fullName>
    </submittedName>
</protein>
<reference evidence="2" key="1">
    <citation type="submission" date="2014-06" db="EMBL/GenBank/DDBJ databases">
        <authorList>
            <person name="Berkman P.J."/>
        </authorList>
    </citation>
    <scope>NUCLEOTIDE SEQUENCE [LARGE SCALE GENOMIC DNA]</scope>
</reference>
<evidence type="ECO:0000313" key="1">
    <source>
        <dbReference type="EMBL" id="CDW99747.1"/>
    </source>
</evidence>